<feature type="chain" id="PRO_5006867626" evidence="2">
    <location>
        <begin position="25"/>
        <end position="741"/>
    </location>
</feature>
<dbReference type="PANTHER" id="PTHR45184:SF2">
    <property type="entry name" value="CHROMOSOME UNDETERMINED SCAFFOLD_102, WHOLE GENOME SHOTGUN SEQUENCE"/>
    <property type="match status" value="1"/>
</dbReference>
<dbReference type="InterPro" id="IPR036249">
    <property type="entry name" value="Thioredoxin-like_sf"/>
</dbReference>
<keyword evidence="4" id="KW-1185">Reference proteome</keyword>
<dbReference type="AlphaFoldDB" id="A0A0V0QWF4"/>
<protein>
    <submittedName>
        <fullName evidence="3">Thioredoxin-like fold</fullName>
    </submittedName>
</protein>
<evidence type="ECO:0000313" key="3">
    <source>
        <dbReference type="EMBL" id="KRX06280.1"/>
    </source>
</evidence>
<dbReference type="InParanoid" id="A0A0V0QWF4"/>
<dbReference type="Proteomes" id="UP000054937">
    <property type="component" value="Unassembled WGS sequence"/>
</dbReference>
<dbReference type="Gene3D" id="3.40.30.10">
    <property type="entry name" value="Glutaredoxin"/>
    <property type="match status" value="3"/>
</dbReference>
<feature type="region of interest" description="Disordered" evidence="1">
    <location>
        <begin position="265"/>
        <end position="289"/>
    </location>
</feature>
<dbReference type="SUPFAM" id="SSF52833">
    <property type="entry name" value="Thioredoxin-like"/>
    <property type="match status" value="3"/>
</dbReference>
<proteinExistence type="predicted"/>
<keyword evidence="2" id="KW-0732">Signal</keyword>
<dbReference type="PANTHER" id="PTHR45184">
    <property type="entry name" value="DNAJ PROTEIN ERDJ3A"/>
    <property type="match status" value="1"/>
</dbReference>
<dbReference type="InterPro" id="IPR052842">
    <property type="entry name" value="ER_Co-chaperone"/>
</dbReference>
<gene>
    <name evidence="3" type="ORF">PPERSA_06251</name>
</gene>
<organism evidence="3 4">
    <name type="scientific">Pseudocohnilembus persalinus</name>
    <name type="common">Ciliate</name>
    <dbReference type="NCBI Taxonomy" id="266149"/>
    <lineage>
        <taxon>Eukaryota</taxon>
        <taxon>Sar</taxon>
        <taxon>Alveolata</taxon>
        <taxon>Ciliophora</taxon>
        <taxon>Intramacronucleata</taxon>
        <taxon>Oligohymenophorea</taxon>
        <taxon>Scuticociliatia</taxon>
        <taxon>Philasterida</taxon>
        <taxon>Pseudocohnilembidae</taxon>
        <taxon>Pseudocohnilembus</taxon>
    </lineage>
</organism>
<feature type="signal peptide" evidence="2">
    <location>
        <begin position="1"/>
        <end position="24"/>
    </location>
</feature>
<comment type="caution">
    <text evidence="3">The sequence shown here is derived from an EMBL/GenBank/DDBJ whole genome shotgun (WGS) entry which is preliminary data.</text>
</comment>
<evidence type="ECO:0000256" key="2">
    <source>
        <dbReference type="SAM" id="SignalP"/>
    </source>
</evidence>
<evidence type="ECO:0000256" key="1">
    <source>
        <dbReference type="SAM" id="MobiDB-lite"/>
    </source>
</evidence>
<dbReference type="OrthoDB" id="298672at2759"/>
<sequence>MIKKYKSSFLLLLLQLLLILQINAEYQEPVKFITNFSQLQPIVQGQLDHTATIAFDHPECSRCSQLEEPLQEYAEENQGFTITYIVDCEQMWEDEMAQQSLPMCNPTHISQLPIILLFEPASTTYRSAQNMQQHPYQGAFSQRDLSKFLRKHMPVYRDQIKSQKDFDNFMDIQEFETKVILFTNKENTSPLYKAITSTFRDRILFGEVHESSSDLISQFNINEFPTLYYFTKQQDGTYKPNLYEGRLKYKQIQEFLQEYASENRITKRTKKSQQNSNQKQSKNDKKEEALPEVKQLEIAKFEKQILNKENPILVHVTNQEKAHPLWNEILKKYNNMFEYFSFDANSEENLEFAKNHLFAKQTPAIRFYPHGIYKKQNSKIQFSDKITEIKEINQEFKEQFPDHTIIVSDDQQLQMQYQAQLMAGKVVHILFTDRETPLTIKSFAIDENYNKQNAFIVYRNPSEQMKAQFQIQKYPKFVTLFKESDVQQQGTVNQSEPQAQDQAKVAEYPGKLNYKDLSDYLKIFIQMQEGFQSKREVVEIKSQEDFKKYCQGQLQCLIAILNGEPDQRNFDEDTKLAEQLKILKKLNDRYSSKSVQFAWIDAICHSEILFPLNLSDQEIPNFIAWSESKKAISKMIGRFDREALILFIDKVLKGHVSFQPINYNDFEIKNYDCVVQHQKLLERKQQQEQNQGTGSELEDELLKEILEEERLKREALEKEFEEESGSKKKRKKKKKNKKTDL</sequence>
<dbReference type="EMBL" id="LDAU01000097">
    <property type="protein sequence ID" value="KRX06280.1"/>
    <property type="molecule type" value="Genomic_DNA"/>
</dbReference>
<feature type="region of interest" description="Disordered" evidence="1">
    <location>
        <begin position="716"/>
        <end position="741"/>
    </location>
</feature>
<dbReference type="CDD" id="cd02961">
    <property type="entry name" value="PDI_a_family"/>
    <property type="match status" value="1"/>
</dbReference>
<accession>A0A0V0QWF4</accession>
<dbReference type="OMA" id="KICAIGF"/>
<name>A0A0V0QWF4_PSEPJ</name>
<feature type="compositionally biased region" description="Basic residues" evidence="1">
    <location>
        <begin position="727"/>
        <end position="741"/>
    </location>
</feature>
<evidence type="ECO:0000313" key="4">
    <source>
        <dbReference type="Proteomes" id="UP000054937"/>
    </source>
</evidence>
<reference evidence="3 4" key="1">
    <citation type="journal article" date="2015" name="Sci. Rep.">
        <title>Genome of the facultative scuticociliatosis pathogen Pseudocohnilembus persalinus provides insight into its virulence through horizontal gene transfer.</title>
        <authorList>
            <person name="Xiong J."/>
            <person name="Wang G."/>
            <person name="Cheng J."/>
            <person name="Tian M."/>
            <person name="Pan X."/>
            <person name="Warren A."/>
            <person name="Jiang C."/>
            <person name="Yuan D."/>
            <person name="Miao W."/>
        </authorList>
    </citation>
    <scope>NUCLEOTIDE SEQUENCE [LARGE SCALE GENOMIC DNA]</scope>
    <source>
        <strain evidence="3">36N120E</strain>
    </source>
</reference>